<geneLocation type="mitochondrion" evidence="1"/>
<evidence type="ECO:0000313" key="1">
    <source>
        <dbReference type="EMBL" id="KUM48791.1"/>
    </source>
</evidence>
<organism evidence="1">
    <name type="scientific">Picea glauca</name>
    <name type="common">White spruce</name>
    <name type="synonym">Pinus glauca</name>
    <dbReference type="NCBI Taxonomy" id="3330"/>
    <lineage>
        <taxon>Eukaryota</taxon>
        <taxon>Viridiplantae</taxon>
        <taxon>Streptophyta</taxon>
        <taxon>Embryophyta</taxon>
        <taxon>Tracheophyta</taxon>
        <taxon>Spermatophyta</taxon>
        <taxon>Pinopsida</taxon>
        <taxon>Pinidae</taxon>
        <taxon>Conifers I</taxon>
        <taxon>Pinales</taxon>
        <taxon>Pinaceae</taxon>
        <taxon>Picea</taxon>
    </lineage>
</organism>
<protein>
    <submittedName>
        <fullName evidence="1">Uncharacterized protein</fullName>
    </submittedName>
</protein>
<comment type="caution">
    <text evidence="1">The sequence shown here is derived from an EMBL/GenBank/DDBJ whole genome shotgun (WGS) entry which is preliminary data.</text>
</comment>
<keyword evidence="1" id="KW-0496">Mitochondrion</keyword>
<sequence length="62" mass="6969">MLGIYSGRWFHLISTILDPLSFHGAYGLGDIPSVASHLAFGFYNYYTGRKGPSNSRGRFIRE</sequence>
<proteinExistence type="predicted"/>
<gene>
    <name evidence="1" type="ORF">ABT39_MTgene4127</name>
</gene>
<name>A0A101M0J3_PICGL</name>
<reference evidence="1" key="1">
    <citation type="journal article" date="2015" name="Genome Biol. Evol.">
        <title>Organellar Genomes of White Spruce (Picea glauca): Assembly and Annotation.</title>
        <authorList>
            <person name="Jackman S.D."/>
            <person name="Warren R.L."/>
            <person name="Gibb E.A."/>
            <person name="Vandervalk B.P."/>
            <person name="Mohamadi H."/>
            <person name="Chu J."/>
            <person name="Raymond A."/>
            <person name="Pleasance S."/>
            <person name="Coope R."/>
            <person name="Wildung M.R."/>
            <person name="Ritland C.E."/>
            <person name="Bousquet J."/>
            <person name="Jones S.J."/>
            <person name="Bohlmann J."/>
            <person name="Birol I."/>
        </authorList>
    </citation>
    <scope>NUCLEOTIDE SEQUENCE [LARGE SCALE GENOMIC DNA]</scope>
    <source>
        <tissue evidence="1">Flushing bud</tissue>
    </source>
</reference>
<accession>A0A101M0J3</accession>
<dbReference type="EMBL" id="LKAM01000004">
    <property type="protein sequence ID" value="KUM48791.1"/>
    <property type="molecule type" value="Genomic_DNA"/>
</dbReference>
<dbReference type="AlphaFoldDB" id="A0A101M0J3"/>